<keyword evidence="11" id="KW-0963">Cytoplasm</keyword>
<keyword evidence="14" id="KW-1185">Reference proteome</keyword>
<evidence type="ECO:0000256" key="4">
    <source>
        <dbReference type="ARBA" id="ARBA00022741"/>
    </source>
</evidence>
<dbReference type="InterPro" id="IPR018163">
    <property type="entry name" value="Thr/Ala-tRNA-synth_IIc_edit"/>
</dbReference>
<dbReference type="Gene3D" id="3.30.980.10">
    <property type="entry name" value="Threonyl-trna Synthetase, Chain A, domain 2"/>
    <property type="match status" value="1"/>
</dbReference>
<evidence type="ECO:0000259" key="12">
    <source>
        <dbReference type="PROSITE" id="PS50860"/>
    </source>
</evidence>
<dbReference type="GO" id="GO:0004813">
    <property type="term" value="F:alanine-tRNA ligase activity"/>
    <property type="evidence" value="ECO:0007669"/>
    <property type="project" value="UniProtKB-EC"/>
</dbReference>
<dbReference type="InterPro" id="IPR002318">
    <property type="entry name" value="Ala-tRNA-lgiase_IIc"/>
</dbReference>
<dbReference type="SUPFAM" id="SSF55681">
    <property type="entry name" value="Class II aaRS and biotin synthetases"/>
    <property type="match status" value="1"/>
</dbReference>
<feature type="binding site" evidence="11">
    <location>
        <position position="573"/>
    </location>
    <ligand>
        <name>Zn(2+)</name>
        <dbReference type="ChEBI" id="CHEBI:29105"/>
    </ligand>
</feature>
<dbReference type="Gene3D" id="3.10.310.40">
    <property type="match status" value="1"/>
</dbReference>
<keyword evidence="11" id="KW-0479">Metal-binding</keyword>
<dbReference type="Pfam" id="PF01411">
    <property type="entry name" value="tRNA-synt_2c"/>
    <property type="match status" value="1"/>
</dbReference>
<dbReference type="PANTHER" id="PTHR11777">
    <property type="entry name" value="ALANYL-TRNA SYNTHETASE"/>
    <property type="match status" value="1"/>
</dbReference>
<proteinExistence type="inferred from homology"/>
<dbReference type="Pfam" id="PF07973">
    <property type="entry name" value="tRNA_SAD"/>
    <property type="match status" value="1"/>
</dbReference>
<feature type="binding site" evidence="11">
    <location>
        <position position="675"/>
    </location>
    <ligand>
        <name>Zn(2+)</name>
        <dbReference type="ChEBI" id="CHEBI:29105"/>
    </ligand>
</feature>
<comment type="caution">
    <text evidence="13">The sequence shown here is derived from an EMBL/GenBank/DDBJ whole genome shotgun (WGS) entry which is preliminary data.</text>
</comment>
<dbReference type="NCBIfam" id="TIGR00344">
    <property type="entry name" value="alaS"/>
    <property type="match status" value="1"/>
</dbReference>
<protein>
    <recommendedName>
        <fullName evidence="11">Alanine--tRNA ligase</fullName>
        <ecNumber evidence="11">6.1.1.7</ecNumber>
    </recommendedName>
    <alternativeName>
        <fullName evidence="11">Alanyl-tRNA synthetase</fullName>
        <shortName evidence="11">AlaRS</shortName>
    </alternativeName>
</protein>
<keyword evidence="11" id="KW-0862">Zinc</keyword>
<dbReference type="InterPro" id="IPR018162">
    <property type="entry name" value="Ala-tRNA-ligase_IIc_anticod-bd"/>
</dbReference>
<evidence type="ECO:0000256" key="6">
    <source>
        <dbReference type="ARBA" id="ARBA00022884"/>
    </source>
</evidence>
<accession>A0ABW2XM10</accession>
<evidence type="ECO:0000256" key="9">
    <source>
        <dbReference type="ARBA" id="ARBA00024779"/>
    </source>
</evidence>
<feature type="binding site" evidence="11">
    <location>
        <position position="569"/>
    </location>
    <ligand>
        <name>Zn(2+)</name>
        <dbReference type="ChEBI" id="CHEBI:29105"/>
    </ligand>
</feature>
<keyword evidence="5 11" id="KW-0067">ATP-binding</keyword>
<feature type="domain" description="Alanyl-transfer RNA synthetases family profile" evidence="12">
    <location>
        <begin position="1"/>
        <end position="714"/>
    </location>
</feature>
<comment type="cofactor">
    <cofactor evidence="11">
        <name>Zn(2+)</name>
        <dbReference type="ChEBI" id="CHEBI:29105"/>
    </cofactor>
    <text evidence="11">Binds 1 zinc ion per subunit.</text>
</comment>
<dbReference type="InterPro" id="IPR012947">
    <property type="entry name" value="tRNA_SAD"/>
</dbReference>
<evidence type="ECO:0000313" key="13">
    <source>
        <dbReference type="EMBL" id="MFD0687587.1"/>
    </source>
</evidence>
<reference evidence="14" key="1">
    <citation type="journal article" date="2019" name="Int. J. Syst. Evol. Microbiol.">
        <title>The Global Catalogue of Microorganisms (GCM) 10K type strain sequencing project: providing services to taxonomists for standard genome sequencing and annotation.</title>
        <authorList>
            <consortium name="The Broad Institute Genomics Platform"/>
            <consortium name="The Broad Institute Genome Sequencing Center for Infectious Disease"/>
            <person name="Wu L."/>
            <person name="Ma J."/>
        </authorList>
    </citation>
    <scope>NUCLEOTIDE SEQUENCE [LARGE SCALE GENOMIC DNA]</scope>
    <source>
        <strain evidence="14">JCM 9371</strain>
    </source>
</reference>
<comment type="similarity">
    <text evidence="1 11">Belongs to the class-II aminoacyl-tRNA synthetase family.</text>
</comment>
<dbReference type="HAMAP" id="MF_00036_B">
    <property type="entry name" value="Ala_tRNA_synth_B"/>
    <property type="match status" value="1"/>
</dbReference>
<dbReference type="PROSITE" id="PS50860">
    <property type="entry name" value="AA_TRNA_LIGASE_II_ALA"/>
    <property type="match status" value="1"/>
</dbReference>
<dbReference type="EMBL" id="JBHTGP010000013">
    <property type="protein sequence ID" value="MFD0687587.1"/>
    <property type="molecule type" value="Genomic_DNA"/>
</dbReference>
<dbReference type="SUPFAM" id="SSF101353">
    <property type="entry name" value="Putative anticodon-binding domain of alanyl-tRNA synthetase (AlaRS)"/>
    <property type="match status" value="1"/>
</dbReference>
<dbReference type="Gene3D" id="3.30.930.10">
    <property type="entry name" value="Bira Bifunctional Protein, Domain 2"/>
    <property type="match status" value="1"/>
</dbReference>
<name>A0ABW2XM10_9ACTN</name>
<dbReference type="SUPFAM" id="SSF50447">
    <property type="entry name" value="Translation proteins"/>
    <property type="match status" value="1"/>
</dbReference>
<dbReference type="InterPro" id="IPR050058">
    <property type="entry name" value="Ala-tRNA_ligase"/>
</dbReference>
<dbReference type="RefSeq" id="WP_131756901.1">
    <property type="nucleotide sequence ID" value="NZ_CAACUY010000022.1"/>
</dbReference>
<gene>
    <name evidence="11 13" type="primary">alaS</name>
    <name evidence="13" type="ORF">ACFQZM_24035</name>
</gene>
<evidence type="ECO:0000256" key="7">
    <source>
        <dbReference type="ARBA" id="ARBA00022917"/>
    </source>
</evidence>
<evidence type="ECO:0000256" key="8">
    <source>
        <dbReference type="ARBA" id="ARBA00023146"/>
    </source>
</evidence>
<dbReference type="PANTHER" id="PTHR11777:SF9">
    <property type="entry name" value="ALANINE--TRNA LIGASE, CYTOPLASMIC"/>
    <property type="match status" value="1"/>
</dbReference>
<keyword evidence="8 11" id="KW-0030">Aminoacyl-tRNA synthetase</keyword>
<comment type="function">
    <text evidence="9 11">Catalyzes the attachment of alanine to tRNA(Ala) in a two-step reaction: alanine is first activated by ATP to form Ala-AMP and then transferred to the acceptor end of tRNA(Ala). Also edits incorrectly charged Ser-tRNA(Ala) and Gly-tRNA(Ala) via its editing domain.</text>
</comment>
<dbReference type="InterPro" id="IPR045864">
    <property type="entry name" value="aa-tRNA-synth_II/BPL/LPL"/>
</dbReference>
<dbReference type="InterPro" id="IPR018165">
    <property type="entry name" value="Ala-tRNA-synth_IIc_core"/>
</dbReference>
<evidence type="ECO:0000313" key="14">
    <source>
        <dbReference type="Proteomes" id="UP001597063"/>
    </source>
</evidence>
<dbReference type="CDD" id="cd00673">
    <property type="entry name" value="AlaRS_core"/>
    <property type="match status" value="1"/>
</dbReference>
<dbReference type="Proteomes" id="UP001597063">
    <property type="component" value="Unassembled WGS sequence"/>
</dbReference>
<dbReference type="Gene3D" id="3.30.54.20">
    <property type="match status" value="1"/>
</dbReference>
<sequence>MRSSDIRSTFLGFFQERGHRAVPSSPLIPSDPTLLLANAGMNQFEPYFAGEAVPEHPRAMSVQKCARTSDIENVGRTARHATFFEMLGNFSFGDYFKSEAISWAWELFTRHYNLDPERLWVTVYLDDDEAERLWRRVGVPSERIQRLGMEDNYWSMGVPGPCGPSSELHYDRGPSFGVEGGPAVDGERYQELWNLVFMQNIRGEGSGKGDYPIVGELPARNIDTGLGLDRLAAVLQGVDTVCETDLLAPSLRLVQEMAGREYPGRDGSEASTSFRVVAEHARSIAFLVADGVLPARDGRGYVLRRLMRRAIRHARRLGIDEPVLSPLTGSVIANLGGAWPELERQSALIRQVVTAEEEGFERTLRQGSRLLESAITRATSGGSGSISGQTAFELHDTYGFPIDLTLDAARSAGLTVDQDAFEALIEEQRSQAHRAGQGRKGDAVKRQDLYRRVNAEHGLTDFVGYDTTTAETRLVALLSDTDIVQSAREGDELEVVLSRSPFYAESGGQVGDTGTLRTSGALLRVLDTRPGLDGLHVHTVRVEEGEIRPGEEAEAVVDADRRAATARSHSATHVLHAMLRRVLGDHAAQRGSRVEPGRLRFDFAHFSGVEPGELAAVQTLVNDYLLDDPDVRVWEASRADAEAAGAVALFGERYGTRVRVVDIGDASRELCGGTHVGHGSQAGPVHILGESSIGTGLRRVEALTGADALRHHDHQRDLLTELADLLHVRPDEAPARLRQRLATLAETQRALASLRDADLDAHAARLAASAEDLPGGWLVARVVDEPDLRSLATRILAHRGGDGAVVLGTASGGKASLVAAVRDGLLAAGRSPGPVHARDLLVSAARAVGGGAGGKGPLASAGGRRPEHLATAVELASAEARRLITEGSRRIR</sequence>
<evidence type="ECO:0000256" key="10">
    <source>
        <dbReference type="ARBA" id="ARBA00048300"/>
    </source>
</evidence>
<dbReference type="InterPro" id="IPR003156">
    <property type="entry name" value="DHHA1_dom"/>
</dbReference>
<dbReference type="Pfam" id="PF02272">
    <property type="entry name" value="DHHA1"/>
    <property type="match status" value="1"/>
</dbReference>
<evidence type="ECO:0000256" key="11">
    <source>
        <dbReference type="HAMAP-Rule" id="MF_00036"/>
    </source>
</evidence>
<feature type="binding site" evidence="11">
    <location>
        <position position="671"/>
    </location>
    <ligand>
        <name>Zn(2+)</name>
        <dbReference type="ChEBI" id="CHEBI:29105"/>
    </ligand>
</feature>
<keyword evidence="2 11" id="KW-0820">tRNA-binding</keyword>
<evidence type="ECO:0000256" key="5">
    <source>
        <dbReference type="ARBA" id="ARBA00022840"/>
    </source>
</evidence>
<comment type="catalytic activity">
    <reaction evidence="10 11">
        <text>tRNA(Ala) + L-alanine + ATP = L-alanyl-tRNA(Ala) + AMP + diphosphate</text>
        <dbReference type="Rhea" id="RHEA:12540"/>
        <dbReference type="Rhea" id="RHEA-COMP:9657"/>
        <dbReference type="Rhea" id="RHEA-COMP:9923"/>
        <dbReference type="ChEBI" id="CHEBI:30616"/>
        <dbReference type="ChEBI" id="CHEBI:33019"/>
        <dbReference type="ChEBI" id="CHEBI:57972"/>
        <dbReference type="ChEBI" id="CHEBI:78442"/>
        <dbReference type="ChEBI" id="CHEBI:78497"/>
        <dbReference type="ChEBI" id="CHEBI:456215"/>
        <dbReference type="EC" id="6.1.1.7"/>
    </reaction>
</comment>
<dbReference type="InterPro" id="IPR023033">
    <property type="entry name" value="Ala_tRNA_ligase_euk/bac"/>
</dbReference>
<evidence type="ECO:0000256" key="2">
    <source>
        <dbReference type="ARBA" id="ARBA00022555"/>
    </source>
</evidence>
<evidence type="ECO:0000256" key="3">
    <source>
        <dbReference type="ARBA" id="ARBA00022598"/>
    </source>
</evidence>
<dbReference type="InterPro" id="IPR018164">
    <property type="entry name" value="Ala-tRNA-synth_IIc_N"/>
</dbReference>
<dbReference type="Gene3D" id="2.40.30.130">
    <property type="match status" value="1"/>
</dbReference>
<organism evidence="13 14">
    <name type="scientific">Actinomadura fibrosa</name>
    <dbReference type="NCBI Taxonomy" id="111802"/>
    <lineage>
        <taxon>Bacteria</taxon>
        <taxon>Bacillati</taxon>
        <taxon>Actinomycetota</taxon>
        <taxon>Actinomycetes</taxon>
        <taxon>Streptosporangiales</taxon>
        <taxon>Thermomonosporaceae</taxon>
        <taxon>Actinomadura</taxon>
    </lineage>
</organism>
<keyword evidence="7 11" id="KW-0648">Protein biosynthesis</keyword>
<comment type="subcellular location">
    <subcellularLocation>
        <location evidence="11">Cytoplasm</location>
    </subcellularLocation>
</comment>
<evidence type="ECO:0000256" key="1">
    <source>
        <dbReference type="ARBA" id="ARBA00008226"/>
    </source>
</evidence>
<keyword evidence="3 11" id="KW-0436">Ligase</keyword>
<keyword evidence="6 11" id="KW-0694">RNA-binding</keyword>
<dbReference type="InterPro" id="IPR009000">
    <property type="entry name" value="Transl_B-barrel_sf"/>
</dbReference>
<dbReference type="EC" id="6.1.1.7" evidence="11"/>
<dbReference type="PRINTS" id="PR00980">
    <property type="entry name" value="TRNASYNTHALA"/>
</dbReference>
<comment type="domain">
    <text evidence="11">Consists of three domains; the N-terminal catalytic domain, the editing domain and the C-terminal C-Ala domain. The editing domain removes incorrectly charged amino acids, while the C-Ala domain, along with tRNA(Ala), serves as a bridge to cooperatively bring together the editing and aminoacylation centers thus stimulating deacylation of misacylated tRNAs.</text>
</comment>
<dbReference type="SMART" id="SM00863">
    <property type="entry name" value="tRNA_SAD"/>
    <property type="match status" value="1"/>
</dbReference>
<dbReference type="SUPFAM" id="SSF55186">
    <property type="entry name" value="ThrRS/AlaRS common domain"/>
    <property type="match status" value="1"/>
</dbReference>
<keyword evidence="4 11" id="KW-0547">Nucleotide-binding</keyword>